<gene>
    <name evidence="3" type="ORF">K489DRAFT_159814</name>
</gene>
<dbReference type="Proteomes" id="UP000504637">
    <property type="component" value="Unplaced"/>
</dbReference>
<proteinExistence type="predicted"/>
<keyword evidence="2" id="KW-1185">Reference proteome</keyword>
<reference evidence="3" key="3">
    <citation type="submission" date="2025-08" db="UniProtKB">
        <authorList>
            <consortium name="RefSeq"/>
        </authorList>
    </citation>
    <scope>IDENTIFICATION</scope>
    <source>
        <strain evidence="3">CBS 342.82</strain>
    </source>
</reference>
<feature type="compositionally biased region" description="Polar residues" evidence="1">
    <location>
        <begin position="1"/>
        <end position="15"/>
    </location>
</feature>
<protein>
    <submittedName>
        <fullName evidence="3">Uncharacterized protein</fullName>
    </submittedName>
</protein>
<dbReference type="AlphaFoldDB" id="A0A6J3MBW3"/>
<sequence length="64" mass="7102">MSTWDAIQESRSSTGLDPKRKPACARVTTWTIHLESLLYLPGPGRSNHISYCRSALIASNTAQR</sequence>
<accession>A0A6J3MBW3</accession>
<evidence type="ECO:0000256" key="1">
    <source>
        <dbReference type="SAM" id="MobiDB-lite"/>
    </source>
</evidence>
<reference evidence="3" key="2">
    <citation type="submission" date="2020-04" db="EMBL/GenBank/DDBJ databases">
        <authorList>
            <consortium name="NCBI Genome Project"/>
        </authorList>
    </citation>
    <scope>NUCLEOTIDE SEQUENCE</scope>
    <source>
        <strain evidence="3">CBS 342.82</strain>
    </source>
</reference>
<reference evidence="3" key="1">
    <citation type="submission" date="2020-01" db="EMBL/GenBank/DDBJ databases">
        <authorList>
            <consortium name="DOE Joint Genome Institute"/>
            <person name="Haridas S."/>
            <person name="Albert R."/>
            <person name="Binder M."/>
            <person name="Bloem J."/>
            <person name="Labutti K."/>
            <person name="Salamov A."/>
            <person name="Andreopoulos B."/>
            <person name="Baker S.E."/>
            <person name="Barry K."/>
            <person name="Bills G."/>
            <person name="Bluhm B.H."/>
            <person name="Cannon C."/>
            <person name="Castanera R."/>
            <person name="Culley D.E."/>
            <person name="Daum C."/>
            <person name="Ezra D."/>
            <person name="Gonzalez J.B."/>
            <person name="Henrissat B."/>
            <person name="Kuo A."/>
            <person name="Liang C."/>
            <person name="Lipzen A."/>
            <person name="Lutzoni F."/>
            <person name="Magnuson J."/>
            <person name="Mondo S."/>
            <person name="Nolan M."/>
            <person name="Ohm R."/>
            <person name="Pangilinan J."/>
            <person name="Park H.-J."/>
            <person name="Ramirez L."/>
            <person name="Alfaro M."/>
            <person name="Sun H."/>
            <person name="Tritt A."/>
            <person name="Yoshinaga Y."/>
            <person name="Zwiers L.-H."/>
            <person name="Turgeon B.G."/>
            <person name="Goodwin S.B."/>
            <person name="Spatafora J.W."/>
            <person name="Crous P.W."/>
            <person name="Grigoriev I.V."/>
        </authorList>
    </citation>
    <scope>NUCLEOTIDE SEQUENCE</scope>
    <source>
        <strain evidence="3">CBS 342.82</strain>
    </source>
</reference>
<evidence type="ECO:0000313" key="3">
    <source>
        <dbReference type="RefSeq" id="XP_033462547.1"/>
    </source>
</evidence>
<organism evidence="3">
    <name type="scientific">Dissoconium aciculare CBS 342.82</name>
    <dbReference type="NCBI Taxonomy" id="1314786"/>
    <lineage>
        <taxon>Eukaryota</taxon>
        <taxon>Fungi</taxon>
        <taxon>Dikarya</taxon>
        <taxon>Ascomycota</taxon>
        <taxon>Pezizomycotina</taxon>
        <taxon>Dothideomycetes</taxon>
        <taxon>Dothideomycetidae</taxon>
        <taxon>Mycosphaerellales</taxon>
        <taxon>Dissoconiaceae</taxon>
        <taxon>Dissoconium</taxon>
    </lineage>
</organism>
<name>A0A6J3MBW3_9PEZI</name>
<dbReference type="RefSeq" id="XP_033462547.1">
    <property type="nucleotide sequence ID" value="XM_033599290.1"/>
</dbReference>
<feature type="region of interest" description="Disordered" evidence="1">
    <location>
        <begin position="1"/>
        <end position="20"/>
    </location>
</feature>
<dbReference type="GeneID" id="54357089"/>
<evidence type="ECO:0000313" key="2">
    <source>
        <dbReference type="Proteomes" id="UP000504637"/>
    </source>
</evidence>